<organism evidence="2">
    <name type="scientific">freshwater metagenome</name>
    <dbReference type="NCBI Taxonomy" id="449393"/>
    <lineage>
        <taxon>unclassified sequences</taxon>
        <taxon>metagenomes</taxon>
        <taxon>ecological metagenomes</taxon>
    </lineage>
</organism>
<reference evidence="2" key="1">
    <citation type="submission" date="2020-05" db="EMBL/GenBank/DDBJ databases">
        <authorList>
            <person name="Chiriac C."/>
            <person name="Salcher M."/>
            <person name="Ghai R."/>
            <person name="Kavagutti S V."/>
        </authorList>
    </citation>
    <scope>NUCLEOTIDE SEQUENCE</scope>
</reference>
<gene>
    <name evidence="2" type="ORF">UFOPK3662_01276</name>
</gene>
<evidence type="ECO:0000256" key="1">
    <source>
        <dbReference type="SAM" id="Phobius"/>
    </source>
</evidence>
<keyword evidence="1" id="KW-0472">Membrane</keyword>
<feature type="transmembrane region" description="Helical" evidence="1">
    <location>
        <begin position="46"/>
        <end position="66"/>
    </location>
</feature>
<dbReference type="PROSITE" id="PS51257">
    <property type="entry name" value="PROKAR_LIPOPROTEIN"/>
    <property type="match status" value="1"/>
</dbReference>
<dbReference type="AlphaFoldDB" id="A0A6J7IMB8"/>
<dbReference type="EMBL" id="CAFBMW010000008">
    <property type="protein sequence ID" value="CAB4931866.1"/>
    <property type="molecule type" value="Genomic_DNA"/>
</dbReference>
<evidence type="ECO:0000313" key="2">
    <source>
        <dbReference type="EMBL" id="CAB4931866.1"/>
    </source>
</evidence>
<name>A0A6J7IMB8_9ZZZZ</name>
<proteinExistence type="predicted"/>
<keyword evidence="1" id="KW-1133">Transmembrane helix</keyword>
<protein>
    <submittedName>
        <fullName evidence="2">Unannotated protein</fullName>
    </submittedName>
</protein>
<feature type="transmembrane region" description="Helical" evidence="1">
    <location>
        <begin position="16"/>
        <end position="40"/>
    </location>
</feature>
<sequence>MRGTQGARSVSSRRRVWPVVAVVSTLVMGACALAALQAGGGVRTSVVLLAGMVGAGIAAVLTYAVASPLPGGGGGAGRSAGHFIGGFGGGGDCGSGGGGGGGDCG</sequence>
<accession>A0A6J7IMB8</accession>
<keyword evidence="1" id="KW-0812">Transmembrane</keyword>